<reference evidence="14 15" key="1">
    <citation type="journal article" date="2024" name="Commun. Biol.">
        <title>Comparative genomic analysis of thermophilic fungi reveals convergent evolutionary adaptations and gene losses.</title>
        <authorList>
            <person name="Steindorff A.S."/>
            <person name="Aguilar-Pontes M.V."/>
            <person name="Robinson A.J."/>
            <person name="Andreopoulos B."/>
            <person name="LaButti K."/>
            <person name="Kuo A."/>
            <person name="Mondo S."/>
            <person name="Riley R."/>
            <person name="Otillar R."/>
            <person name="Haridas S."/>
            <person name="Lipzen A."/>
            <person name="Grimwood J."/>
            <person name="Schmutz J."/>
            <person name="Clum A."/>
            <person name="Reid I.D."/>
            <person name="Moisan M.C."/>
            <person name="Butler G."/>
            <person name="Nguyen T.T.M."/>
            <person name="Dewar K."/>
            <person name="Conant G."/>
            <person name="Drula E."/>
            <person name="Henrissat B."/>
            <person name="Hansel C."/>
            <person name="Singer S."/>
            <person name="Hutchinson M.I."/>
            <person name="de Vries R.P."/>
            <person name="Natvig D.O."/>
            <person name="Powell A.J."/>
            <person name="Tsang A."/>
            <person name="Grigoriev I.V."/>
        </authorList>
    </citation>
    <scope>NUCLEOTIDE SEQUENCE [LARGE SCALE GENOMIC DNA]</scope>
    <source>
        <strain evidence="14 15">CBS 494.80</strain>
    </source>
</reference>
<comment type="subcellular location">
    <subcellularLocation>
        <location evidence="2">Cell membrane</location>
        <topology evidence="2">Multi-pass membrane protein</topology>
    </subcellularLocation>
</comment>
<comment type="function">
    <text evidence="1">Mediates high-affinity intracellular uptake of the rare oligo-element molybdenum.</text>
</comment>
<dbReference type="InterPro" id="IPR036259">
    <property type="entry name" value="MFS_trans_sf"/>
</dbReference>
<evidence type="ECO:0000256" key="12">
    <source>
        <dbReference type="SAM" id="Phobius"/>
    </source>
</evidence>
<keyword evidence="8" id="KW-0406">Ion transport</keyword>
<proteinExistence type="predicted"/>
<accession>A0ABR4CCC6</accession>
<evidence type="ECO:0000256" key="7">
    <source>
        <dbReference type="ARBA" id="ARBA00022989"/>
    </source>
</evidence>
<gene>
    <name evidence="14" type="ORF">VTL71DRAFT_2007</name>
</gene>
<evidence type="ECO:0000256" key="11">
    <source>
        <dbReference type="ARBA" id="ARBA00032555"/>
    </source>
</evidence>
<feature type="chain" id="PRO_5047054711" description="Molybdate-anion transporter" evidence="13">
    <location>
        <begin position="20"/>
        <end position="420"/>
    </location>
</feature>
<dbReference type="SUPFAM" id="SSF103473">
    <property type="entry name" value="MFS general substrate transporter"/>
    <property type="match status" value="1"/>
</dbReference>
<evidence type="ECO:0000313" key="15">
    <source>
        <dbReference type="Proteomes" id="UP001595075"/>
    </source>
</evidence>
<keyword evidence="9 12" id="KW-0472">Membrane</keyword>
<organism evidence="14 15">
    <name type="scientific">Oculimacula yallundae</name>
    <dbReference type="NCBI Taxonomy" id="86028"/>
    <lineage>
        <taxon>Eukaryota</taxon>
        <taxon>Fungi</taxon>
        <taxon>Dikarya</taxon>
        <taxon>Ascomycota</taxon>
        <taxon>Pezizomycotina</taxon>
        <taxon>Leotiomycetes</taxon>
        <taxon>Helotiales</taxon>
        <taxon>Ploettnerulaceae</taxon>
        <taxon>Oculimacula</taxon>
    </lineage>
</organism>
<feature type="signal peptide" evidence="13">
    <location>
        <begin position="1"/>
        <end position="19"/>
    </location>
</feature>
<keyword evidence="13" id="KW-0732">Signal</keyword>
<evidence type="ECO:0000256" key="8">
    <source>
        <dbReference type="ARBA" id="ARBA00023065"/>
    </source>
</evidence>
<evidence type="ECO:0000256" key="9">
    <source>
        <dbReference type="ARBA" id="ARBA00023136"/>
    </source>
</evidence>
<evidence type="ECO:0000256" key="6">
    <source>
        <dbReference type="ARBA" id="ARBA00022692"/>
    </source>
</evidence>
<protein>
    <recommendedName>
        <fullName evidence="3">Molybdate-anion transporter</fullName>
    </recommendedName>
    <alternativeName>
        <fullName evidence="10">Major facilitator superfamily domain-containing protein 5</fullName>
    </alternativeName>
    <alternativeName>
        <fullName evidence="11">Molybdate transporter 2 homolog</fullName>
    </alternativeName>
</protein>
<feature type="transmembrane region" description="Helical" evidence="12">
    <location>
        <begin position="314"/>
        <end position="335"/>
    </location>
</feature>
<dbReference type="PANTHER" id="PTHR23516:SF1">
    <property type="entry name" value="MOLYBDATE-ANION TRANSPORTER"/>
    <property type="match status" value="1"/>
</dbReference>
<keyword evidence="7 12" id="KW-1133">Transmembrane helix</keyword>
<keyword evidence="6 12" id="KW-0812">Transmembrane</keyword>
<feature type="transmembrane region" description="Helical" evidence="12">
    <location>
        <begin position="217"/>
        <end position="236"/>
    </location>
</feature>
<evidence type="ECO:0000256" key="5">
    <source>
        <dbReference type="ARBA" id="ARBA00022475"/>
    </source>
</evidence>
<keyword evidence="5" id="KW-1003">Cell membrane</keyword>
<evidence type="ECO:0000256" key="3">
    <source>
        <dbReference type="ARBA" id="ARBA00021242"/>
    </source>
</evidence>
<feature type="transmembrane region" description="Helical" evidence="12">
    <location>
        <begin position="142"/>
        <end position="161"/>
    </location>
</feature>
<dbReference type="PANTHER" id="PTHR23516">
    <property type="entry name" value="SAM (S-ADENOSYL METHIONINE) TRANSPORTER"/>
    <property type="match status" value="1"/>
</dbReference>
<feature type="transmembrane region" description="Helical" evidence="12">
    <location>
        <begin position="347"/>
        <end position="364"/>
    </location>
</feature>
<evidence type="ECO:0000256" key="1">
    <source>
        <dbReference type="ARBA" id="ARBA00003019"/>
    </source>
</evidence>
<feature type="transmembrane region" description="Helical" evidence="12">
    <location>
        <begin position="370"/>
        <end position="388"/>
    </location>
</feature>
<dbReference type="Proteomes" id="UP001595075">
    <property type="component" value="Unassembled WGS sequence"/>
</dbReference>
<evidence type="ECO:0000256" key="2">
    <source>
        <dbReference type="ARBA" id="ARBA00004651"/>
    </source>
</evidence>
<evidence type="ECO:0000313" key="14">
    <source>
        <dbReference type="EMBL" id="KAL2067582.1"/>
    </source>
</evidence>
<feature type="transmembrane region" description="Helical" evidence="12">
    <location>
        <begin position="191"/>
        <end position="211"/>
    </location>
</feature>
<evidence type="ECO:0000256" key="4">
    <source>
        <dbReference type="ARBA" id="ARBA00022448"/>
    </source>
</evidence>
<evidence type="ECO:0000256" key="13">
    <source>
        <dbReference type="SAM" id="SignalP"/>
    </source>
</evidence>
<evidence type="ECO:0000256" key="10">
    <source>
        <dbReference type="ARBA" id="ARBA00030646"/>
    </source>
</evidence>
<comment type="caution">
    <text evidence="14">The sequence shown here is derived from an EMBL/GenBank/DDBJ whole genome shotgun (WGS) entry which is preliminary data.</text>
</comment>
<dbReference type="Gene3D" id="1.20.1250.20">
    <property type="entry name" value="MFS general substrate transporter like domains"/>
    <property type="match status" value="1"/>
</dbReference>
<feature type="transmembrane region" description="Helical" evidence="12">
    <location>
        <begin position="119"/>
        <end position="136"/>
    </location>
</feature>
<dbReference type="InterPro" id="IPR008509">
    <property type="entry name" value="MOT2/MFSD5"/>
</dbReference>
<dbReference type="Pfam" id="PF05631">
    <property type="entry name" value="MFS_5"/>
    <property type="match status" value="1"/>
</dbReference>
<sequence>MHFYHGNLLCFALLNSILVYNEYSHKKVTSAQKPKLPSEGFERESARDKLKKFKWSFIPVYLAVNGADWLQGLCLYPLYKDGKHLSEERVASLFMTGFISATVTATVTGKLADVYGRRLACLSFCVIYSISCLSLLTDNIPILYIGRVFSGAATTLMYTVFESWMVTEFNKNFPNEPGSTLSSIFSTMTTLNTAVIVAAGVVAECVTIIAGTQKAPFMVAVVVLMGAFLAINRSWGENYGENRAEMSPTLDAEKSLAPMLPRNSLIALLKDKQIRALGITSCCLEGSIFVFMYFKISALQLSHTVSGINGELPFGLIFATLMSTMMFGSLLYNLITRRFPQLPPTRILISLLLTASASLFVPVVYRDERVTFWCFCSFEICCGIYFPWMAYQKAKLVDDSDFNIETLYLHRVALCFYLQL</sequence>
<name>A0ABR4CCC6_9HELO</name>
<feature type="transmembrane region" description="Helical" evidence="12">
    <location>
        <begin position="91"/>
        <end position="112"/>
    </location>
</feature>
<keyword evidence="4" id="KW-0813">Transport</keyword>
<feature type="transmembrane region" description="Helical" evidence="12">
    <location>
        <begin position="274"/>
        <end position="294"/>
    </location>
</feature>
<dbReference type="EMBL" id="JAZHXI010000010">
    <property type="protein sequence ID" value="KAL2067582.1"/>
    <property type="molecule type" value="Genomic_DNA"/>
</dbReference>
<keyword evidence="15" id="KW-1185">Reference proteome</keyword>